<proteinExistence type="predicted"/>
<accession>A0AAD2JNA8</accession>
<gene>
    <name evidence="2" type="ORF">CYCCA115_LOCUS22119</name>
</gene>
<evidence type="ECO:0000256" key="1">
    <source>
        <dbReference type="SAM" id="MobiDB-lite"/>
    </source>
</evidence>
<protein>
    <submittedName>
        <fullName evidence="2">Uncharacterized protein</fullName>
    </submittedName>
</protein>
<evidence type="ECO:0000313" key="3">
    <source>
        <dbReference type="Proteomes" id="UP001295423"/>
    </source>
</evidence>
<dbReference type="EMBL" id="CAKOGP040002297">
    <property type="protein sequence ID" value="CAJ1966535.1"/>
    <property type="molecule type" value="Genomic_DNA"/>
</dbReference>
<feature type="compositionally biased region" description="Polar residues" evidence="1">
    <location>
        <begin position="31"/>
        <end position="59"/>
    </location>
</feature>
<comment type="caution">
    <text evidence="2">The sequence shown here is derived from an EMBL/GenBank/DDBJ whole genome shotgun (WGS) entry which is preliminary data.</text>
</comment>
<dbReference type="Proteomes" id="UP001295423">
    <property type="component" value="Unassembled WGS sequence"/>
</dbReference>
<keyword evidence="3" id="KW-1185">Reference proteome</keyword>
<evidence type="ECO:0000313" key="2">
    <source>
        <dbReference type="EMBL" id="CAJ1966535.1"/>
    </source>
</evidence>
<feature type="region of interest" description="Disordered" evidence="1">
    <location>
        <begin position="21"/>
        <end position="59"/>
    </location>
</feature>
<sequence>MSTKAGSEDFSDEAATIENFESSVVAKDGSTESSADLVTTDKSQMSKVPQNHYEPSSAGSVIEAEDGFGGTLLIRIQNIASTTNFGCRLDLKKIALKW</sequence>
<organism evidence="2 3">
    <name type="scientific">Cylindrotheca closterium</name>
    <dbReference type="NCBI Taxonomy" id="2856"/>
    <lineage>
        <taxon>Eukaryota</taxon>
        <taxon>Sar</taxon>
        <taxon>Stramenopiles</taxon>
        <taxon>Ochrophyta</taxon>
        <taxon>Bacillariophyta</taxon>
        <taxon>Bacillariophyceae</taxon>
        <taxon>Bacillariophycidae</taxon>
        <taxon>Bacillariales</taxon>
        <taxon>Bacillariaceae</taxon>
        <taxon>Cylindrotheca</taxon>
    </lineage>
</organism>
<name>A0AAD2JNA8_9STRA</name>
<dbReference type="AlphaFoldDB" id="A0AAD2JNA8"/>
<reference evidence="2" key="1">
    <citation type="submission" date="2023-08" db="EMBL/GenBank/DDBJ databases">
        <authorList>
            <person name="Audoor S."/>
            <person name="Bilcke G."/>
        </authorList>
    </citation>
    <scope>NUCLEOTIDE SEQUENCE</scope>
</reference>